<evidence type="ECO:0000259" key="8">
    <source>
        <dbReference type="Pfam" id="PF00206"/>
    </source>
</evidence>
<comment type="caution">
    <text evidence="10">The sequence shown here is derived from an EMBL/GenBank/DDBJ whole genome shotgun (WGS) entry which is preliminary data.</text>
</comment>
<evidence type="ECO:0000256" key="3">
    <source>
        <dbReference type="ARBA" id="ARBA00012338"/>
    </source>
</evidence>
<keyword evidence="6 7" id="KW-0456">Lyase</keyword>
<keyword evidence="7" id="KW-0963">Cytoplasm</keyword>
<dbReference type="InterPro" id="IPR000362">
    <property type="entry name" value="Fumarate_lyase_fam"/>
</dbReference>
<dbReference type="InterPro" id="IPR008948">
    <property type="entry name" value="L-Aspartase-like"/>
</dbReference>
<dbReference type="PROSITE" id="PS00163">
    <property type="entry name" value="FUMARATE_LYASES"/>
    <property type="match status" value="1"/>
</dbReference>
<dbReference type="GO" id="GO:0042450">
    <property type="term" value="P:L-arginine biosynthetic process via ornithine"/>
    <property type="evidence" value="ECO:0007669"/>
    <property type="project" value="UniProtKB-UniRule"/>
</dbReference>
<comment type="catalytic activity">
    <reaction evidence="1 7">
        <text>2-(N(omega)-L-arginino)succinate = fumarate + L-arginine</text>
        <dbReference type="Rhea" id="RHEA:24020"/>
        <dbReference type="ChEBI" id="CHEBI:29806"/>
        <dbReference type="ChEBI" id="CHEBI:32682"/>
        <dbReference type="ChEBI" id="CHEBI:57472"/>
        <dbReference type="EC" id="4.3.2.1"/>
    </reaction>
</comment>
<evidence type="ECO:0000256" key="1">
    <source>
        <dbReference type="ARBA" id="ARBA00000985"/>
    </source>
</evidence>
<dbReference type="CDD" id="cd01359">
    <property type="entry name" value="Argininosuccinate_lyase"/>
    <property type="match status" value="1"/>
</dbReference>
<dbReference type="GO" id="GO:0005829">
    <property type="term" value="C:cytosol"/>
    <property type="evidence" value="ECO:0007669"/>
    <property type="project" value="TreeGrafter"/>
</dbReference>
<dbReference type="Gene3D" id="1.20.200.10">
    <property type="entry name" value="Fumarase/aspartase (Central domain)"/>
    <property type="match status" value="1"/>
</dbReference>
<dbReference type="NCBIfam" id="TIGR00838">
    <property type="entry name" value="argH"/>
    <property type="match status" value="1"/>
</dbReference>
<dbReference type="FunFam" id="1.10.40.30:FF:000001">
    <property type="entry name" value="Argininosuccinate lyase"/>
    <property type="match status" value="1"/>
</dbReference>
<evidence type="ECO:0000313" key="10">
    <source>
        <dbReference type="EMBL" id="HHI97270.1"/>
    </source>
</evidence>
<dbReference type="UniPathway" id="UPA00068">
    <property type="reaction ID" value="UER00114"/>
</dbReference>
<dbReference type="Pfam" id="PF14698">
    <property type="entry name" value="ASL_C2"/>
    <property type="match status" value="1"/>
</dbReference>
<dbReference type="GO" id="GO:0004056">
    <property type="term" value="F:argininosuccinate lyase activity"/>
    <property type="evidence" value="ECO:0007669"/>
    <property type="project" value="UniProtKB-UniRule"/>
</dbReference>
<feature type="domain" description="Argininosuccinate lyase C-terminal" evidence="9">
    <location>
        <begin position="365"/>
        <end position="433"/>
    </location>
</feature>
<name>A0A7V5NZW7_9BACT</name>
<sequence length="463" mass="52187">MAQKPWGGRFSEATDKLVEEFTQSVHFDKRLAPYDIRASIAHARMLAKQKIISAEEAEKIIAGLEEIAREIEEGRFHWRPELEDVHMNIEAALYEKIGPVAGKLHTARSRNDQVATDVRLFLRDVVDEGVRRLRELRQSLVNKARENLEVILPGFTHLQHAQPVLLAHHLMAYYEMFRRDTLRLVAVRREINVCPLGSAALAGTPFPIDREMVARELGFEALSRNSMDAVSDRDFIISFLAAAATCLAHLSRLAEEIILWMSPEFGFIDLPDKLCTGSSIMPQKKNPDVAELIRGKSGRVFGNLLALLTVVKGLPLTYNRDLQEDKEPLFDTCDTLLPALRLATLLVEGLVPRKENMRAACEEGHLTATDLADYLVIKGLPFREAHHLVGQIVAFCEEKGLRLWEVPLEEFQKFTPLIEEDVYEWLTLEGSVKRRKVFGGTAPERVSEAIRAAEEELAKEAGA</sequence>
<keyword evidence="5 7" id="KW-0028">Amino-acid biosynthesis</keyword>
<dbReference type="AlphaFoldDB" id="A0A7V5NZW7"/>
<dbReference type="PRINTS" id="PR00145">
    <property type="entry name" value="ARGSUCLYASE"/>
</dbReference>
<protein>
    <recommendedName>
        <fullName evidence="3 7">Argininosuccinate lyase</fullName>
        <shortName evidence="7">ASAL</shortName>
        <ecNumber evidence="3 7">4.3.2.1</ecNumber>
    </recommendedName>
    <alternativeName>
        <fullName evidence="7">Arginosuccinase</fullName>
    </alternativeName>
</protein>
<proteinExistence type="inferred from homology"/>
<dbReference type="EC" id="4.3.2.1" evidence="3 7"/>
<evidence type="ECO:0000256" key="5">
    <source>
        <dbReference type="ARBA" id="ARBA00022605"/>
    </source>
</evidence>
<dbReference type="InterPro" id="IPR029419">
    <property type="entry name" value="Arg_succ_lyase_C"/>
</dbReference>
<reference evidence="10" key="1">
    <citation type="journal article" date="2020" name="mSystems">
        <title>Genome- and Community-Level Interaction Insights into Carbon Utilization and Element Cycling Functions of Hydrothermarchaeota in Hydrothermal Sediment.</title>
        <authorList>
            <person name="Zhou Z."/>
            <person name="Liu Y."/>
            <person name="Xu W."/>
            <person name="Pan J."/>
            <person name="Luo Z.H."/>
            <person name="Li M."/>
        </authorList>
    </citation>
    <scope>NUCLEOTIDE SEQUENCE [LARGE SCALE GENOMIC DNA]</scope>
    <source>
        <strain evidence="10">HyVt-533</strain>
    </source>
</reference>
<dbReference type="FunFam" id="1.10.275.10:FF:000002">
    <property type="entry name" value="Argininosuccinate lyase"/>
    <property type="match status" value="1"/>
</dbReference>
<dbReference type="Gene3D" id="1.10.40.30">
    <property type="entry name" value="Fumarase/aspartase (C-terminal domain)"/>
    <property type="match status" value="1"/>
</dbReference>
<dbReference type="InterPro" id="IPR009049">
    <property type="entry name" value="Argininosuccinate_lyase"/>
</dbReference>
<evidence type="ECO:0000256" key="7">
    <source>
        <dbReference type="HAMAP-Rule" id="MF_00006"/>
    </source>
</evidence>
<dbReference type="EMBL" id="DROK01000154">
    <property type="protein sequence ID" value="HHI97270.1"/>
    <property type="molecule type" value="Genomic_DNA"/>
</dbReference>
<evidence type="ECO:0000256" key="2">
    <source>
        <dbReference type="ARBA" id="ARBA00004941"/>
    </source>
</evidence>
<organism evidence="10">
    <name type="scientific">Thermodesulfatator atlanticus</name>
    <dbReference type="NCBI Taxonomy" id="501497"/>
    <lineage>
        <taxon>Bacteria</taxon>
        <taxon>Pseudomonadati</taxon>
        <taxon>Thermodesulfobacteriota</taxon>
        <taxon>Thermodesulfobacteria</taxon>
        <taxon>Thermodesulfobacteriales</taxon>
        <taxon>Thermodesulfatatoraceae</taxon>
        <taxon>Thermodesulfatator</taxon>
    </lineage>
</organism>
<dbReference type="PANTHER" id="PTHR43814">
    <property type="entry name" value="ARGININOSUCCINATE LYASE"/>
    <property type="match status" value="1"/>
</dbReference>
<keyword evidence="4 7" id="KW-0055">Arginine biosynthesis</keyword>
<dbReference type="Gene3D" id="1.10.275.10">
    <property type="entry name" value="Fumarase/aspartase (N-terminal domain)"/>
    <property type="match status" value="1"/>
</dbReference>
<dbReference type="SUPFAM" id="SSF48557">
    <property type="entry name" value="L-aspartase-like"/>
    <property type="match status" value="1"/>
</dbReference>
<feature type="domain" description="Fumarate lyase N-terminal" evidence="8">
    <location>
        <begin position="8"/>
        <end position="302"/>
    </location>
</feature>
<dbReference type="PANTHER" id="PTHR43814:SF1">
    <property type="entry name" value="ARGININOSUCCINATE LYASE"/>
    <property type="match status" value="1"/>
</dbReference>
<dbReference type="PRINTS" id="PR00149">
    <property type="entry name" value="FUMRATELYASE"/>
</dbReference>
<dbReference type="FunFam" id="1.20.200.10:FF:000015">
    <property type="entry name" value="argininosuccinate lyase isoform X2"/>
    <property type="match status" value="1"/>
</dbReference>
<evidence type="ECO:0000259" key="9">
    <source>
        <dbReference type="Pfam" id="PF14698"/>
    </source>
</evidence>
<dbReference type="Proteomes" id="UP000886101">
    <property type="component" value="Unassembled WGS sequence"/>
</dbReference>
<dbReference type="Pfam" id="PF00206">
    <property type="entry name" value="Lyase_1"/>
    <property type="match status" value="1"/>
</dbReference>
<dbReference type="InterPro" id="IPR024083">
    <property type="entry name" value="Fumarase/histidase_N"/>
</dbReference>
<dbReference type="InterPro" id="IPR022761">
    <property type="entry name" value="Fumarate_lyase_N"/>
</dbReference>
<evidence type="ECO:0000256" key="6">
    <source>
        <dbReference type="ARBA" id="ARBA00023239"/>
    </source>
</evidence>
<accession>A0A7V5NZW7</accession>
<comment type="similarity">
    <text evidence="7">Belongs to the lyase 1 family. Argininosuccinate lyase subfamily.</text>
</comment>
<dbReference type="InterPro" id="IPR020557">
    <property type="entry name" value="Fumarate_lyase_CS"/>
</dbReference>
<dbReference type="HAMAP" id="MF_00006">
    <property type="entry name" value="Arg_succ_lyase"/>
    <property type="match status" value="1"/>
</dbReference>
<gene>
    <name evidence="7 10" type="primary">argH</name>
    <name evidence="10" type="ORF">ENJ96_05395</name>
</gene>
<comment type="pathway">
    <text evidence="2 7">Amino-acid biosynthesis; L-arginine biosynthesis; L-arginine from L-ornithine and carbamoyl phosphate: step 3/3.</text>
</comment>
<comment type="subcellular location">
    <subcellularLocation>
        <location evidence="7">Cytoplasm</location>
    </subcellularLocation>
</comment>
<evidence type="ECO:0000256" key="4">
    <source>
        <dbReference type="ARBA" id="ARBA00022571"/>
    </source>
</evidence>